<dbReference type="Proteomes" id="UP000017175">
    <property type="component" value="Chromosome"/>
</dbReference>
<dbReference type="InterPro" id="IPR000847">
    <property type="entry name" value="LysR_HTH_N"/>
</dbReference>
<dbReference type="GO" id="GO:0043565">
    <property type="term" value="F:sequence-specific DNA binding"/>
    <property type="evidence" value="ECO:0007669"/>
    <property type="project" value="TreeGrafter"/>
</dbReference>
<evidence type="ECO:0000256" key="1">
    <source>
        <dbReference type="ARBA" id="ARBA00009437"/>
    </source>
</evidence>
<sequence>METLGNLESFARAAEASSFSEAARRMGISAAAVSKNVARLEANLGTRLFHRSTRSITLTEAGELFYQQVAEGLETLQGAINQISEAREVPAGRLRVNLSPSLAYDYVLPLLKTFMQRYPAVVPDWHLEIRRVDLIGEGFDVAIGGGMELSPGVVARELAKLHLVAVAAPSWLEGKPLPTTPSELQGVDGIVMRSTNSGRLLNWTLRDAGEGRFDLNLKPAAIMNDPEALCSCAVMGLGVALLPLDRAWPRLQRGELIRLLPDWYVDLGVVSVYYSSKKSLPAKTRVFVDFLLEHFRESLCQHFRAD</sequence>
<dbReference type="SUPFAM" id="SSF53850">
    <property type="entry name" value="Periplasmic binding protein-like II"/>
    <property type="match status" value="1"/>
</dbReference>
<keyword evidence="4" id="KW-0804">Transcription</keyword>
<dbReference type="OrthoDB" id="9786526at2"/>
<dbReference type="Pfam" id="PF00126">
    <property type="entry name" value="HTH_1"/>
    <property type="match status" value="1"/>
</dbReference>
<comment type="similarity">
    <text evidence="1">Belongs to the LysR transcriptional regulatory family.</text>
</comment>
<gene>
    <name evidence="6" type="ORF">B723_22250</name>
</gene>
<dbReference type="PANTHER" id="PTHR30537:SF72">
    <property type="entry name" value="LYSR FAMILY TRANSCRIPTIONAL REGULATOR"/>
    <property type="match status" value="1"/>
</dbReference>
<dbReference type="CDD" id="cd08422">
    <property type="entry name" value="PBP2_CrgA_like"/>
    <property type="match status" value="1"/>
</dbReference>
<name>A0A0K1QYZ9_PSEFL</name>
<evidence type="ECO:0000313" key="7">
    <source>
        <dbReference type="Proteomes" id="UP000017175"/>
    </source>
</evidence>
<dbReference type="GO" id="GO:0003700">
    <property type="term" value="F:DNA-binding transcription factor activity"/>
    <property type="evidence" value="ECO:0007669"/>
    <property type="project" value="InterPro"/>
</dbReference>
<dbReference type="RefSeq" id="WP_031318951.1">
    <property type="nucleotide sequence ID" value="NZ_CP010945.1"/>
</dbReference>
<dbReference type="SUPFAM" id="SSF46785">
    <property type="entry name" value="Winged helix' DNA-binding domain"/>
    <property type="match status" value="1"/>
</dbReference>
<dbReference type="EMBL" id="CP010945">
    <property type="protein sequence ID" value="AKV10934.1"/>
    <property type="molecule type" value="Genomic_DNA"/>
</dbReference>
<accession>A0A0K1QYZ9</accession>
<dbReference type="Pfam" id="PF03466">
    <property type="entry name" value="LysR_substrate"/>
    <property type="match status" value="1"/>
</dbReference>
<feature type="domain" description="HTH lysR-type" evidence="5">
    <location>
        <begin position="1"/>
        <end position="59"/>
    </location>
</feature>
<dbReference type="InterPro" id="IPR036390">
    <property type="entry name" value="WH_DNA-bd_sf"/>
</dbReference>
<organism evidence="6 7">
    <name type="scientific">Pseudomonas fluorescens NCIMB 11764</name>
    <dbReference type="NCBI Taxonomy" id="1221522"/>
    <lineage>
        <taxon>Bacteria</taxon>
        <taxon>Pseudomonadati</taxon>
        <taxon>Pseudomonadota</taxon>
        <taxon>Gammaproteobacteria</taxon>
        <taxon>Pseudomonadales</taxon>
        <taxon>Pseudomonadaceae</taxon>
        <taxon>Pseudomonas</taxon>
    </lineage>
</organism>
<evidence type="ECO:0000256" key="2">
    <source>
        <dbReference type="ARBA" id="ARBA00023015"/>
    </source>
</evidence>
<keyword evidence="3" id="KW-0238">DNA-binding</keyword>
<dbReference type="PROSITE" id="PS50931">
    <property type="entry name" value="HTH_LYSR"/>
    <property type="match status" value="1"/>
</dbReference>
<dbReference type="eggNOG" id="COG0583">
    <property type="taxonomic scope" value="Bacteria"/>
</dbReference>
<dbReference type="GO" id="GO:0006351">
    <property type="term" value="P:DNA-templated transcription"/>
    <property type="evidence" value="ECO:0007669"/>
    <property type="project" value="TreeGrafter"/>
</dbReference>
<protein>
    <submittedName>
        <fullName evidence="6">LysR family transcriptional regulator</fullName>
    </submittedName>
</protein>
<dbReference type="InterPro" id="IPR036388">
    <property type="entry name" value="WH-like_DNA-bd_sf"/>
</dbReference>
<evidence type="ECO:0000313" key="6">
    <source>
        <dbReference type="EMBL" id="AKV10934.1"/>
    </source>
</evidence>
<dbReference type="Gene3D" id="3.40.190.290">
    <property type="match status" value="1"/>
</dbReference>
<evidence type="ECO:0000256" key="4">
    <source>
        <dbReference type="ARBA" id="ARBA00023163"/>
    </source>
</evidence>
<reference evidence="6 7" key="1">
    <citation type="journal article" date="2012" name="J. Bacteriol.">
        <title>Draft genome sequence of the cyanide-utilizing bacterium Pseudomonas fluorescens strain NCIMB 11764.</title>
        <authorList>
            <person name="Vilo C.A."/>
            <person name="Benedik M.J."/>
            <person name="Kunz D.A."/>
            <person name="Dong Q."/>
        </authorList>
    </citation>
    <scope>NUCLEOTIDE SEQUENCE [LARGE SCALE GENOMIC DNA]</scope>
    <source>
        <strain evidence="6 7">NCIMB 11764</strain>
    </source>
</reference>
<dbReference type="Gene3D" id="1.10.10.10">
    <property type="entry name" value="Winged helix-like DNA-binding domain superfamily/Winged helix DNA-binding domain"/>
    <property type="match status" value="1"/>
</dbReference>
<dbReference type="InterPro" id="IPR005119">
    <property type="entry name" value="LysR_subst-bd"/>
</dbReference>
<evidence type="ECO:0000256" key="3">
    <source>
        <dbReference type="ARBA" id="ARBA00023125"/>
    </source>
</evidence>
<proteinExistence type="inferred from homology"/>
<dbReference type="FunFam" id="1.10.10.10:FF:000001">
    <property type="entry name" value="LysR family transcriptional regulator"/>
    <property type="match status" value="1"/>
</dbReference>
<keyword evidence="2" id="KW-0805">Transcription regulation</keyword>
<dbReference type="PANTHER" id="PTHR30537">
    <property type="entry name" value="HTH-TYPE TRANSCRIPTIONAL REGULATOR"/>
    <property type="match status" value="1"/>
</dbReference>
<dbReference type="AlphaFoldDB" id="A0A0K1QYZ9"/>
<evidence type="ECO:0000259" key="5">
    <source>
        <dbReference type="PROSITE" id="PS50931"/>
    </source>
</evidence>
<dbReference type="InterPro" id="IPR058163">
    <property type="entry name" value="LysR-type_TF_proteobact-type"/>
</dbReference>
<dbReference type="PRINTS" id="PR00039">
    <property type="entry name" value="HTHLYSR"/>
</dbReference>